<dbReference type="EMBL" id="DF143492">
    <property type="protein sequence ID" value="GAA53429.1"/>
    <property type="molecule type" value="Genomic_DNA"/>
</dbReference>
<dbReference type="Proteomes" id="UP000008909">
    <property type="component" value="Unassembled WGS sequence"/>
</dbReference>
<evidence type="ECO:0000313" key="1">
    <source>
        <dbReference type="EMBL" id="GAA53429.1"/>
    </source>
</evidence>
<sequence>MCTTLTGIRVQILTIAKVQTPPRSTKSSTKDSNPTSSHLLLVVFSHSASLRSLRAKQRNQPMAHPL</sequence>
<protein>
    <submittedName>
        <fullName evidence="1">Uncharacterized protein</fullName>
    </submittedName>
</protein>
<proteinExistence type="predicted"/>
<dbReference type="AlphaFoldDB" id="G7YKE7"/>
<reference key="2">
    <citation type="submission" date="2011-10" db="EMBL/GenBank/DDBJ databases">
        <title>The genome and transcriptome sequence of Clonorchis sinensis provide insights into the carcinogenic liver fluke.</title>
        <authorList>
            <person name="Wang X."/>
            <person name="Huang Y."/>
            <person name="Chen W."/>
            <person name="Liu H."/>
            <person name="Guo L."/>
            <person name="Chen Y."/>
            <person name="Luo F."/>
            <person name="Zhou W."/>
            <person name="Sun J."/>
            <person name="Mao Q."/>
            <person name="Liang P."/>
            <person name="Zhou C."/>
            <person name="Tian Y."/>
            <person name="Men J."/>
            <person name="Lv X."/>
            <person name="Huang L."/>
            <person name="Zhou J."/>
            <person name="Hu Y."/>
            <person name="Li R."/>
            <person name="Zhang F."/>
            <person name="Lei H."/>
            <person name="Li X."/>
            <person name="Hu X."/>
            <person name="Liang C."/>
            <person name="Xu J."/>
            <person name="Wu Z."/>
            <person name="Yu X."/>
        </authorList>
    </citation>
    <scope>NUCLEOTIDE SEQUENCE</scope>
    <source>
        <strain>Henan</strain>
    </source>
</reference>
<gene>
    <name evidence="1" type="ORF">CLF_110201</name>
</gene>
<evidence type="ECO:0000313" key="2">
    <source>
        <dbReference type="Proteomes" id="UP000008909"/>
    </source>
</evidence>
<reference evidence="1" key="1">
    <citation type="journal article" date="2011" name="Genome Biol.">
        <title>The draft genome of the carcinogenic human liver fluke Clonorchis sinensis.</title>
        <authorList>
            <person name="Wang X."/>
            <person name="Chen W."/>
            <person name="Huang Y."/>
            <person name="Sun J."/>
            <person name="Men J."/>
            <person name="Liu H."/>
            <person name="Luo F."/>
            <person name="Guo L."/>
            <person name="Lv X."/>
            <person name="Deng C."/>
            <person name="Zhou C."/>
            <person name="Fan Y."/>
            <person name="Li X."/>
            <person name="Huang L."/>
            <person name="Hu Y."/>
            <person name="Liang C."/>
            <person name="Hu X."/>
            <person name="Xu J."/>
            <person name="Yu X."/>
        </authorList>
    </citation>
    <scope>NUCLEOTIDE SEQUENCE [LARGE SCALE GENOMIC DNA]</scope>
    <source>
        <strain evidence="1">Henan</strain>
    </source>
</reference>
<name>G7YKE7_CLOSI</name>
<accession>G7YKE7</accession>
<keyword evidence="2" id="KW-1185">Reference proteome</keyword>
<organism evidence="1 2">
    <name type="scientific">Clonorchis sinensis</name>
    <name type="common">Chinese liver fluke</name>
    <dbReference type="NCBI Taxonomy" id="79923"/>
    <lineage>
        <taxon>Eukaryota</taxon>
        <taxon>Metazoa</taxon>
        <taxon>Spiralia</taxon>
        <taxon>Lophotrochozoa</taxon>
        <taxon>Platyhelminthes</taxon>
        <taxon>Trematoda</taxon>
        <taxon>Digenea</taxon>
        <taxon>Opisthorchiida</taxon>
        <taxon>Opisthorchiata</taxon>
        <taxon>Opisthorchiidae</taxon>
        <taxon>Clonorchis</taxon>
    </lineage>
</organism>